<proteinExistence type="predicted"/>
<dbReference type="RefSeq" id="WP_184045406.1">
    <property type="nucleotide sequence ID" value="NZ_JACIGK010000016.1"/>
</dbReference>
<evidence type="ECO:0000313" key="1">
    <source>
        <dbReference type="EMBL" id="MBB4266716.1"/>
    </source>
</evidence>
<gene>
    <name evidence="1" type="ORF">GGD89_002349</name>
</gene>
<accession>A0A7W6RES1</accession>
<dbReference type="AlphaFoldDB" id="A0A7W6RES1"/>
<dbReference type="Proteomes" id="UP000554286">
    <property type="component" value="Unassembled WGS sequence"/>
</dbReference>
<evidence type="ECO:0000313" key="2">
    <source>
        <dbReference type="Proteomes" id="UP000554286"/>
    </source>
</evidence>
<reference evidence="1 2" key="1">
    <citation type="submission" date="2020-08" db="EMBL/GenBank/DDBJ databases">
        <title>Genome sequencing of Purple Non-Sulfur Bacteria from various extreme environments.</title>
        <authorList>
            <person name="Mayer M."/>
        </authorList>
    </citation>
    <scope>NUCLEOTIDE SEQUENCE [LARGE SCALE GENOMIC DNA]</scope>
    <source>
        <strain evidence="1 2">JA131</strain>
    </source>
</reference>
<organism evidence="1 2">
    <name type="scientific">Roseospira visakhapatnamensis</name>
    <dbReference type="NCBI Taxonomy" id="390880"/>
    <lineage>
        <taxon>Bacteria</taxon>
        <taxon>Pseudomonadati</taxon>
        <taxon>Pseudomonadota</taxon>
        <taxon>Alphaproteobacteria</taxon>
        <taxon>Rhodospirillales</taxon>
        <taxon>Rhodospirillaceae</taxon>
        <taxon>Roseospira</taxon>
    </lineage>
</organism>
<keyword evidence="2" id="KW-1185">Reference proteome</keyword>
<sequence length="98" mass="10452">MSDLALGQVVELIAKVTNDVRRMGELSTEQSEQLLRVIDDLAAGLMAIQAVTAVQLKTNPVDPDAVHAWLTDHMDPDGEGTDKARAVANILMESAPAS</sequence>
<protein>
    <submittedName>
        <fullName evidence="1">Uncharacterized protein</fullName>
    </submittedName>
</protein>
<name>A0A7W6RES1_9PROT</name>
<dbReference type="EMBL" id="JACIGK010000016">
    <property type="protein sequence ID" value="MBB4266716.1"/>
    <property type="molecule type" value="Genomic_DNA"/>
</dbReference>
<comment type="caution">
    <text evidence="1">The sequence shown here is derived from an EMBL/GenBank/DDBJ whole genome shotgun (WGS) entry which is preliminary data.</text>
</comment>